<dbReference type="Proteomes" id="UP001370490">
    <property type="component" value="Unassembled WGS sequence"/>
</dbReference>
<dbReference type="FunFam" id="1.25.40.10:FF:000031">
    <property type="entry name" value="Pentatricopeptide repeat-containing protein mitochondrial"/>
    <property type="match status" value="1"/>
</dbReference>
<dbReference type="AlphaFoldDB" id="A0AAN8ZAU2"/>
<dbReference type="GO" id="GO:0009451">
    <property type="term" value="P:RNA modification"/>
    <property type="evidence" value="ECO:0007669"/>
    <property type="project" value="InterPro"/>
</dbReference>
<keyword evidence="4" id="KW-0677">Repeat</keyword>
<keyword evidence="8" id="KW-1185">Reference proteome</keyword>
<gene>
    <name evidence="7" type="ORF">RJ641_036268</name>
</gene>
<dbReference type="FunFam" id="1.25.40.10:FF:000344">
    <property type="entry name" value="Pentatricopeptide repeat-containing protein"/>
    <property type="match status" value="1"/>
</dbReference>
<dbReference type="Pfam" id="PF13041">
    <property type="entry name" value="PPR_2"/>
    <property type="match status" value="3"/>
</dbReference>
<comment type="caution">
    <text evidence="7">The sequence shown here is derived from an EMBL/GenBank/DDBJ whole genome shotgun (WGS) entry which is preliminary data.</text>
</comment>
<evidence type="ECO:0000313" key="7">
    <source>
        <dbReference type="EMBL" id="KAK6933374.1"/>
    </source>
</evidence>
<evidence type="ECO:0000256" key="6">
    <source>
        <dbReference type="PROSITE-ProRule" id="PRU00708"/>
    </source>
</evidence>
<comment type="subcellular location">
    <subcellularLocation>
        <location evidence="1">Plastid</location>
        <location evidence="1">Chloroplast</location>
    </subcellularLocation>
</comment>
<feature type="repeat" description="PPR" evidence="6">
    <location>
        <begin position="370"/>
        <end position="404"/>
    </location>
</feature>
<dbReference type="Pfam" id="PF01535">
    <property type="entry name" value="PPR"/>
    <property type="match status" value="2"/>
</dbReference>
<keyword evidence="5" id="KW-0809">Transit peptide</keyword>
<name>A0AAN8ZAU2_9MAGN</name>
<dbReference type="FunFam" id="1.25.40.10:FF:000395">
    <property type="entry name" value="Pentatricopeptide repeat-containing protein chloroplastic"/>
    <property type="match status" value="1"/>
</dbReference>
<feature type="repeat" description="PPR" evidence="6">
    <location>
        <begin position="199"/>
        <end position="233"/>
    </location>
</feature>
<accession>A0AAN8ZAU2</accession>
<organism evidence="7 8">
    <name type="scientific">Dillenia turbinata</name>
    <dbReference type="NCBI Taxonomy" id="194707"/>
    <lineage>
        <taxon>Eukaryota</taxon>
        <taxon>Viridiplantae</taxon>
        <taxon>Streptophyta</taxon>
        <taxon>Embryophyta</taxon>
        <taxon>Tracheophyta</taxon>
        <taxon>Spermatophyta</taxon>
        <taxon>Magnoliopsida</taxon>
        <taxon>eudicotyledons</taxon>
        <taxon>Gunneridae</taxon>
        <taxon>Pentapetalae</taxon>
        <taxon>Dilleniales</taxon>
        <taxon>Dilleniaceae</taxon>
        <taxon>Dillenia</taxon>
    </lineage>
</organism>
<dbReference type="PROSITE" id="PS51375">
    <property type="entry name" value="PPR"/>
    <property type="match status" value="5"/>
</dbReference>
<dbReference type="NCBIfam" id="TIGR00756">
    <property type="entry name" value="PPR"/>
    <property type="match status" value="5"/>
</dbReference>
<dbReference type="PANTHER" id="PTHR47926:SF510">
    <property type="entry name" value="PENTATRICOPEPTIDE REPEAT-CONTAINING PROTEIN"/>
    <property type="match status" value="1"/>
</dbReference>
<evidence type="ECO:0000256" key="2">
    <source>
        <dbReference type="ARBA" id="ARBA00022528"/>
    </source>
</evidence>
<dbReference type="GO" id="GO:0003723">
    <property type="term" value="F:RNA binding"/>
    <property type="evidence" value="ECO:0007669"/>
    <property type="project" value="InterPro"/>
</dbReference>
<feature type="repeat" description="PPR" evidence="6">
    <location>
        <begin position="98"/>
        <end position="132"/>
    </location>
</feature>
<dbReference type="GO" id="GO:0009507">
    <property type="term" value="C:chloroplast"/>
    <property type="evidence" value="ECO:0007669"/>
    <property type="project" value="UniProtKB-SubCell"/>
</dbReference>
<keyword evidence="3" id="KW-0934">Plastid</keyword>
<feature type="repeat" description="PPR" evidence="6">
    <location>
        <begin position="300"/>
        <end position="334"/>
    </location>
</feature>
<evidence type="ECO:0000256" key="4">
    <source>
        <dbReference type="ARBA" id="ARBA00022737"/>
    </source>
</evidence>
<evidence type="ECO:0000256" key="3">
    <source>
        <dbReference type="ARBA" id="ARBA00022640"/>
    </source>
</evidence>
<reference evidence="7 8" key="1">
    <citation type="submission" date="2023-12" db="EMBL/GenBank/DDBJ databases">
        <title>A high-quality genome assembly for Dillenia turbinata (Dilleniales).</title>
        <authorList>
            <person name="Chanderbali A."/>
        </authorList>
    </citation>
    <scope>NUCLEOTIDE SEQUENCE [LARGE SCALE GENOMIC DNA]</scope>
    <source>
        <strain evidence="7">LSX21</strain>
        <tissue evidence="7">Leaf</tissue>
    </source>
</reference>
<protein>
    <submittedName>
        <fullName evidence="7">Pentatricopeptide repeat</fullName>
    </submittedName>
</protein>
<evidence type="ECO:0000313" key="8">
    <source>
        <dbReference type="Proteomes" id="UP001370490"/>
    </source>
</evidence>
<dbReference type="InterPro" id="IPR011990">
    <property type="entry name" value="TPR-like_helical_dom_sf"/>
</dbReference>
<evidence type="ECO:0000256" key="5">
    <source>
        <dbReference type="ARBA" id="ARBA00022946"/>
    </source>
</evidence>
<feature type="repeat" description="PPR" evidence="6">
    <location>
        <begin position="269"/>
        <end position="299"/>
    </location>
</feature>
<keyword evidence="2" id="KW-0150">Chloroplast</keyword>
<evidence type="ECO:0000256" key="1">
    <source>
        <dbReference type="ARBA" id="ARBA00004229"/>
    </source>
</evidence>
<dbReference type="Gene3D" id="1.25.40.10">
    <property type="entry name" value="Tetratricopeptide repeat domain"/>
    <property type="match status" value="4"/>
</dbReference>
<dbReference type="PANTHER" id="PTHR47926">
    <property type="entry name" value="PENTATRICOPEPTIDE REPEAT-CONTAINING PROTEIN"/>
    <property type="match status" value="1"/>
</dbReference>
<sequence length="441" mass="49662">MLKGYAKNNSSSSLVDAVSFFCQMRNDSVQPVVYNFTYLLKLCGDNSDLRWGKLIHAQLILNGFSSNLFAMTGVVNMYAKCRQIHEAYKMFDRMPVRDVVSWNTIIAAYAQNGLSSVALELLLRMQEEGKRPDSITVVTILPACADIVSLRIGKSIHAYVLRAGFESLVNVSTALVDMYFKCEAVGIARLIFDRMSNRNVVSWNSVIDGYVQSGDVEEAMSVFQMMLDQGVEPTNVTVMGALHACADLGDLERGMFIHKLVDEFKINSDVSVMNSLISMYSKCKKVDTAAAIFERMKVKTLVSWNAMILGLSQNGRVYEALNYFVEMQWQNIKPDSFSLVSVVPALAELSVVRQAKWIHGLVIRNYFDDNVYVMTALVDMYAKCGAVHTARKLFEMMNERHVTTWNAMIDGPRSLHKNYSRMLGCEEMWTSQRGNTKEEAS</sequence>
<dbReference type="InterPro" id="IPR046960">
    <property type="entry name" value="PPR_At4g14850-like_plant"/>
</dbReference>
<dbReference type="EMBL" id="JBAMMX010000009">
    <property type="protein sequence ID" value="KAK6933374.1"/>
    <property type="molecule type" value="Genomic_DNA"/>
</dbReference>
<dbReference type="InterPro" id="IPR002885">
    <property type="entry name" value="PPR_rpt"/>
</dbReference>
<proteinExistence type="predicted"/>